<dbReference type="AlphaFoldDB" id="K3WFV0"/>
<dbReference type="Proteomes" id="UP000019132">
    <property type="component" value="Unassembled WGS sequence"/>
</dbReference>
<reference evidence="6" key="1">
    <citation type="journal article" date="2010" name="Genome Biol.">
        <title>Genome sequence of the necrotrophic plant pathogen Pythium ultimum reveals original pathogenicity mechanisms and effector repertoire.</title>
        <authorList>
            <person name="Levesque C.A."/>
            <person name="Brouwer H."/>
            <person name="Cano L."/>
            <person name="Hamilton J.P."/>
            <person name="Holt C."/>
            <person name="Huitema E."/>
            <person name="Raffaele S."/>
            <person name="Robideau G.P."/>
            <person name="Thines M."/>
            <person name="Win J."/>
            <person name="Zerillo M.M."/>
            <person name="Beakes G.W."/>
            <person name="Boore J.L."/>
            <person name="Busam D."/>
            <person name="Dumas B."/>
            <person name="Ferriera S."/>
            <person name="Fuerstenberg S.I."/>
            <person name="Gachon C.M."/>
            <person name="Gaulin E."/>
            <person name="Govers F."/>
            <person name="Grenville-Briggs L."/>
            <person name="Horner N."/>
            <person name="Hostetler J."/>
            <person name="Jiang R.H."/>
            <person name="Johnson J."/>
            <person name="Krajaejun T."/>
            <person name="Lin H."/>
            <person name="Meijer H.J."/>
            <person name="Moore B."/>
            <person name="Morris P."/>
            <person name="Phuntmart V."/>
            <person name="Puiu D."/>
            <person name="Shetty J."/>
            <person name="Stajich J.E."/>
            <person name="Tripathy S."/>
            <person name="Wawra S."/>
            <person name="van West P."/>
            <person name="Whitty B.R."/>
            <person name="Coutinho P.M."/>
            <person name="Henrissat B."/>
            <person name="Martin F."/>
            <person name="Thomas P.D."/>
            <person name="Tyler B.M."/>
            <person name="De Vries R.P."/>
            <person name="Kamoun S."/>
            <person name="Yandell M."/>
            <person name="Tisserat N."/>
            <person name="Buell C.R."/>
        </authorList>
    </citation>
    <scope>NUCLEOTIDE SEQUENCE</scope>
    <source>
        <strain evidence="6">DAOM:BR144</strain>
    </source>
</reference>
<dbReference type="PANTHER" id="PTHR44085:SF2">
    <property type="entry name" value="SEPIAPTERIN REDUCTASE"/>
    <property type="match status" value="1"/>
</dbReference>
<sequence>MRVGVLITGASRGFGRCVAVDFAQQISAGDDLDIHLWARSEADLKETERMVQDAWERTHPSHTLRTFTLTVDLGNKDDYTPKIDALLAQIKAESYARVFVVHNAGSLGHLGLTQEWSSHEMLDQYWHFNVHSVLWFNKRFLEEFGASREELQKPAEAAQPPTLSVIVNVTSLFGIQPAATFGLYCLSKGAREMHHKVIAKEQAPCPHVRVLQYSPGPMDGGMQQTIRESPGVDPAYVDKYGDMKANGELIPLATSSKVGVKLMLSGEFETGAHVDYYDVAPQQ</sequence>
<evidence type="ECO:0008006" key="7">
    <source>
        <dbReference type="Google" id="ProtNLM"/>
    </source>
</evidence>
<dbReference type="STRING" id="431595.K3WFV0"/>
<protein>
    <recommendedName>
        <fullName evidence="7">Sepiapterin reductase</fullName>
    </recommendedName>
</protein>
<dbReference type="PANTHER" id="PTHR44085">
    <property type="entry name" value="SEPIAPTERIN REDUCTASE"/>
    <property type="match status" value="1"/>
</dbReference>
<dbReference type="GO" id="GO:0004757">
    <property type="term" value="F:sepiapterin reductase (NADP+) activity"/>
    <property type="evidence" value="ECO:0007669"/>
    <property type="project" value="TreeGrafter"/>
</dbReference>
<dbReference type="EnsemblProtists" id="PYU1_T003841">
    <property type="protein sequence ID" value="PYU1_T003841"/>
    <property type="gene ID" value="PYU1_G003831"/>
</dbReference>
<keyword evidence="6" id="KW-1185">Reference proteome</keyword>
<reference evidence="5" key="3">
    <citation type="submission" date="2015-02" db="UniProtKB">
        <authorList>
            <consortium name="EnsemblProtists"/>
        </authorList>
    </citation>
    <scope>IDENTIFICATION</scope>
    <source>
        <strain evidence="5">DAOM BR144</strain>
    </source>
</reference>
<keyword evidence="2" id="KW-0963">Cytoplasm</keyword>
<dbReference type="HOGENOM" id="CLU_010194_2_11_1"/>
<dbReference type="InParanoid" id="K3WFV0"/>
<name>K3WFV0_GLOUD</name>
<dbReference type="InterPro" id="IPR051721">
    <property type="entry name" value="Biopterin_syn/organic_redct"/>
</dbReference>
<evidence type="ECO:0000256" key="4">
    <source>
        <dbReference type="ARBA" id="ARBA00023002"/>
    </source>
</evidence>
<evidence type="ECO:0000256" key="2">
    <source>
        <dbReference type="ARBA" id="ARBA00022490"/>
    </source>
</evidence>
<keyword evidence="3" id="KW-0521">NADP</keyword>
<dbReference type="Gene3D" id="3.40.50.720">
    <property type="entry name" value="NAD(P)-binding Rossmann-like Domain"/>
    <property type="match status" value="1"/>
</dbReference>
<dbReference type="eggNOG" id="KOG1204">
    <property type="taxonomic scope" value="Eukaryota"/>
</dbReference>
<organism evidence="5 6">
    <name type="scientific">Globisporangium ultimum (strain ATCC 200006 / CBS 805.95 / DAOM BR144)</name>
    <name type="common">Pythium ultimum</name>
    <dbReference type="NCBI Taxonomy" id="431595"/>
    <lineage>
        <taxon>Eukaryota</taxon>
        <taxon>Sar</taxon>
        <taxon>Stramenopiles</taxon>
        <taxon>Oomycota</taxon>
        <taxon>Peronosporomycetes</taxon>
        <taxon>Pythiales</taxon>
        <taxon>Pythiaceae</taxon>
        <taxon>Globisporangium</taxon>
    </lineage>
</organism>
<dbReference type="PRINTS" id="PR00081">
    <property type="entry name" value="GDHRDH"/>
</dbReference>
<evidence type="ECO:0000313" key="6">
    <source>
        <dbReference type="Proteomes" id="UP000019132"/>
    </source>
</evidence>
<dbReference type="VEuPathDB" id="FungiDB:PYU1_G003831"/>
<dbReference type="OMA" id="FKGWTLY"/>
<keyword evidence="4" id="KW-0560">Oxidoreductase</keyword>
<dbReference type="GO" id="GO:0005737">
    <property type="term" value="C:cytoplasm"/>
    <property type="evidence" value="ECO:0007669"/>
    <property type="project" value="UniProtKB-SubCell"/>
</dbReference>
<dbReference type="SUPFAM" id="SSF51735">
    <property type="entry name" value="NAD(P)-binding Rossmann-fold domains"/>
    <property type="match status" value="1"/>
</dbReference>
<dbReference type="InterPro" id="IPR002347">
    <property type="entry name" value="SDR_fam"/>
</dbReference>
<dbReference type="GO" id="GO:0006729">
    <property type="term" value="P:tetrahydrobiopterin biosynthetic process"/>
    <property type="evidence" value="ECO:0007669"/>
    <property type="project" value="TreeGrafter"/>
</dbReference>
<proteinExistence type="predicted"/>
<accession>K3WFV0</accession>
<evidence type="ECO:0000313" key="5">
    <source>
        <dbReference type="EnsemblProtists" id="PYU1_T003841"/>
    </source>
</evidence>
<dbReference type="Pfam" id="PF00106">
    <property type="entry name" value="adh_short"/>
    <property type="match status" value="1"/>
</dbReference>
<reference evidence="6" key="2">
    <citation type="submission" date="2010-04" db="EMBL/GenBank/DDBJ databases">
        <authorList>
            <person name="Buell R."/>
            <person name="Hamilton J."/>
            <person name="Hostetler J."/>
        </authorList>
    </citation>
    <scope>NUCLEOTIDE SEQUENCE [LARGE SCALE GENOMIC DNA]</scope>
    <source>
        <strain evidence="6">DAOM:BR144</strain>
    </source>
</reference>
<dbReference type="InterPro" id="IPR036291">
    <property type="entry name" value="NAD(P)-bd_dom_sf"/>
</dbReference>
<dbReference type="EMBL" id="GL376638">
    <property type="status" value="NOT_ANNOTATED_CDS"/>
    <property type="molecule type" value="Genomic_DNA"/>
</dbReference>
<evidence type="ECO:0000256" key="1">
    <source>
        <dbReference type="ARBA" id="ARBA00004496"/>
    </source>
</evidence>
<comment type="subcellular location">
    <subcellularLocation>
        <location evidence="1">Cytoplasm</location>
    </subcellularLocation>
</comment>
<evidence type="ECO:0000256" key="3">
    <source>
        <dbReference type="ARBA" id="ARBA00022857"/>
    </source>
</evidence>